<sequence>MDADTRTIILIDDDVAPERAVPAAMQEILAIDKRMARTTRKLEAEFANVETKIHRFPRGLRGIDDGDGGRYIAPSVVAIGPYHHGAARLQEMEEVKLAAAYHLCRSSGHSTAKVYERVLSVAGAARGCYDAGDPSVEAVGEADFAAMMFIDGCFLLQYMVDGDDAAPVLRNRMALSTGPSIQKDIFLLENQIPWLVLEALAEFISVDGHRFVHDMGAKFLPGKAMAKSENGRRRLPWPWRCTGGRATKPADRSRGGEQQYKPAHLLGLLRFTQVGSMPEDMVKYKAFPLSLSSSAVELAEIGVVPTPSTEPWFGDARVRRCGLAGELLLSPVFLSEVTACWLVNMAALEASTAGASGDSDGFVVSSYLSVLAMLEDRKEDVHELRRRRVLHGALSNKQALGFFKGLGQHLRFGGRYFAALEEIDSYKRHRSLRIAAHKFVYNNYRFIAAFLSVTGVLIGIFKTLLSLKR</sequence>
<evidence type="ECO:0000313" key="2">
    <source>
        <dbReference type="EMBL" id="KAG2576423.1"/>
    </source>
</evidence>
<feature type="transmembrane region" description="Helical" evidence="1">
    <location>
        <begin position="446"/>
        <end position="465"/>
    </location>
</feature>
<comment type="caution">
    <text evidence="2">The sequence shown here is derived from an EMBL/GenBank/DDBJ whole genome shotgun (WGS) entry which is preliminary data.</text>
</comment>
<dbReference type="Pfam" id="PF03140">
    <property type="entry name" value="DUF247"/>
    <property type="match status" value="1"/>
</dbReference>
<proteinExistence type="predicted"/>
<dbReference type="EMBL" id="CM029048">
    <property type="protein sequence ID" value="KAG2576423.1"/>
    <property type="molecule type" value="Genomic_DNA"/>
</dbReference>
<dbReference type="InterPro" id="IPR004158">
    <property type="entry name" value="DUF247_pln"/>
</dbReference>
<keyword evidence="1" id="KW-0812">Transmembrane</keyword>
<accession>A0A8T0QTR8</accession>
<protein>
    <submittedName>
        <fullName evidence="2">Uncharacterized protein</fullName>
    </submittedName>
</protein>
<evidence type="ECO:0000313" key="3">
    <source>
        <dbReference type="Proteomes" id="UP000823388"/>
    </source>
</evidence>
<dbReference type="PANTHER" id="PTHR31549:SF244">
    <property type="entry name" value="OS08G0121500 PROTEIN"/>
    <property type="match status" value="1"/>
</dbReference>
<organism evidence="2 3">
    <name type="scientific">Panicum virgatum</name>
    <name type="common">Blackwell switchgrass</name>
    <dbReference type="NCBI Taxonomy" id="38727"/>
    <lineage>
        <taxon>Eukaryota</taxon>
        <taxon>Viridiplantae</taxon>
        <taxon>Streptophyta</taxon>
        <taxon>Embryophyta</taxon>
        <taxon>Tracheophyta</taxon>
        <taxon>Spermatophyta</taxon>
        <taxon>Magnoliopsida</taxon>
        <taxon>Liliopsida</taxon>
        <taxon>Poales</taxon>
        <taxon>Poaceae</taxon>
        <taxon>PACMAD clade</taxon>
        <taxon>Panicoideae</taxon>
        <taxon>Panicodae</taxon>
        <taxon>Paniceae</taxon>
        <taxon>Panicinae</taxon>
        <taxon>Panicum</taxon>
        <taxon>Panicum sect. Hiantes</taxon>
    </lineage>
</organism>
<name>A0A8T0QTR8_PANVG</name>
<gene>
    <name evidence="2" type="ORF">PVAP13_6NG019400</name>
</gene>
<dbReference type="OrthoDB" id="1849062at2759"/>
<dbReference type="PANTHER" id="PTHR31549">
    <property type="entry name" value="PROTEIN, PUTATIVE (DUF247)-RELATED-RELATED"/>
    <property type="match status" value="1"/>
</dbReference>
<keyword evidence="1" id="KW-0472">Membrane</keyword>
<evidence type="ECO:0000256" key="1">
    <source>
        <dbReference type="SAM" id="Phobius"/>
    </source>
</evidence>
<keyword evidence="3" id="KW-1185">Reference proteome</keyword>
<keyword evidence="1" id="KW-1133">Transmembrane helix</keyword>
<dbReference type="AlphaFoldDB" id="A0A8T0QTR8"/>
<dbReference type="Proteomes" id="UP000823388">
    <property type="component" value="Chromosome 6N"/>
</dbReference>
<reference evidence="2" key="1">
    <citation type="submission" date="2020-05" db="EMBL/GenBank/DDBJ databases">
        <title>WGS assembly of Panicum virgatum.</title>
        <authorList>
            <person name="Lovell J.T."/>
            <person name="Jenkins J."/>
            <person name="Shu S."/>
            <person name="Juenger T.E."/>
            <person name="Schmutz J."/>
        </authorList>
    </citation>
    <scope>NUCLEOTIDE SEQUENCE</scope>
    <source>
        <strain evidence="2">AP13</strain>
    </source>
</reference>